<dbReference type="Proteomes" id="UP000224291">
    <property type="component" value="Segment"/>
</dbReference>
<accession>A0A0H4ISB2</accession>
<dbReference type="GeneID" id="65066715"/>
<dbReference type="SUPFAM" id="SSF49899">
    <property type="entry name" value="Concanavalin A-like lectins/glucanases"/>
    <property type="match status" value="2"/>
</dbReference>
<dbReference type="EMBL" id="KR560069">
    <property type="protein sequence ID" value="AKO61606.1"/>
    <property type="molecule type" value="Genomic_DNA"/>
</dbReference>
<sequence length="624" mass="70285">MAGFKQSLKEHRPVSLITFDGDQFDPVLRTSLANPPVILDESEYQNNAILMNEQPDFPGYRMGMSSLVGLEQTDQYAMAFGYNGYNALNPSGWTKTLLQVPHIAALGFPNNNGSFSLSFMYYRDQDENAGWRETRRSLGQSYTDTLQRPILRKAGVFDIWWEDYWSSQHVVALVGPDNKRINIRNDTLDGATQSGSASRFYKRNLLFTCVYDCQLTSPGVYTCNWIIYINGRERARTTWTALDTPPVVNAVSPIEIGGRINSAAVHNDRNTSFVMLDQIGVFNKAFTPDQVAWLWKKCLAYDDMIHASYPNNFWTMGDADSQTNFAMVDSSRSSDRRDGVYIGGNQLAIRGRAGPPRLGGSAVTFTNGGMAAVHYQPSGYSPVWNPDADYTIELWTTFSNATRGVIFSNQRDDRPFPGMLLECNRRNNQDYPGALQFSVDSSTFVQTKQYKADNSPYHFGDGQFHHVVMIRRGTTIELWVDSELHATANTAINRVSSPGPGQIYLMSTMPGALNVNGTMCYLITYPYALQSQEIKARYSYRYLYRIQGNVTLQGSPYQANVRVLNTMTGELITQTTSDQSTGNYSINLYDNTLLDLYALNIQDPNIRYRIYGPIRPAELEDLPQ</sequence>
<organism evidence="1 2">
    <name type="scientific">Stenotrophomonas phage IME-SM1</name>
    <dbReference type="NCBI Taxonomy" id="1654717"/>
    <lineage>
        <taxon>Viruses</taxon>
        <taxon>Duplodnaviria</taxon>
        <taxon>Heunggongvirae</taxon>
        <taxon>Uroviricota</taxon>
        <taxon>Caudoviricetes</taxon>
        <taxon>Menderavirus</taxon>
        <taxon>Menderavirus IMESM1</taxon>
    </lineage>
</organism>
<name>A0A0H4ISB2_9CAUD</name>
<evidence type="ECO:0000313" key="2">
    <source>
        <dbReference type="Proteomes" id="UP000224291"/>
    </source>
</evidence>
<dbReference type="RefSeq" id="YP_010077799.1">
    <property type="nucleotide sequence ID" value="NC_054952.1"/>
</dbReference>
<proteinExistence type="predicted"/>
<reference evidence="1 2" key="1">
    <citation type="submission" date="2015-05" db="EMBL/GenBank/DDBJ databases">
        <authorList>
            <person name="Liu X."/>
            <person name="Tong Y."/>
            <person name="Huang Y."/>
            <person name="Fan H."/>
            <person name="An X."/>
            <person name="Mi Z."/>
            <person name="Zhang Z."/>
        </authorList>
    </citation>
    <scope>NUCLEOTIDE SEQUENCE [LARGE SCALE GENOMIC DNA]</scope>
</reference>
<protein>
    <submittedName>
        <fullName evidence="1">Uncharacterized protein</fullName>
    </submittedName>
</protein>
<keyword evidence="2" id="KW-1185">Reference proteome</keyword>
<evidence type="ECO:0000313" key="1">
    <source>
        <dbReference type="EMBL" id="AKO61606.1"/>
    </source>
</evidence>
<dbReference type="Pfam" id="PF13385">
    <property type="entry name" value="Laminin_G_3"/>
    <property type="match status" value="1"/>
</dbReference>
<dbReference type="KEGG" id="vg:65066715"/>
<dbReference type="InterPro" id="IPR013320">
    <property type="entry name" value="ConA-like_dom_sf"/>
</dbReference>
<dbReference type="Gene3D" id="2.60.120.200">
    <property type="match status" value="2"/>
</dbReference>